<evidence type="ECO:0000256" key="1">
    <source>
        <dbReference type="SAM" id="MobiDB-lite"/>
    </source>
</evidence>
<reference evidence="4" key="1">
    <citation type="submission" date="2017-01" db="EMBL/GenBank/DDBJ databases">
        <title>Comparative genomics of anhydrobiosis in the tardigrade Hypsibius dujardini.</title>
        <authorList>
            <person name="Yoshida Y."/>
            <person name="Koutsovoulos G."/>
            <person name="Laetsch D."/>
            <person name="Stevens L."/>
            <person name="Kumar S."/>
            <person name="Horikawa D."/>
            <person name="Ishino K."/>
            <person name="Komine S."/>
            <person name="Tomita M."/>
            <person name="Blaxter M."/>
            <person name="Arakawa K."/>
        </authorList>
    </citation>
    <scope>NUCLEOTIDE SEQUENCE [LARGE SCALE GENOMIC DNA]</scope>
    <source>
        <strain evidence="4">Z151</strain>
    </source>
</reference>
<keyword evidence="2" id="KW-0732">Signal</keyword>
<evidence type="ECO:0008006" key="5">
    <source>
        <dbReference type="Google" id="ProtNLM"/>
    </source>
</evidence>
<dbReference type="Proteomes" id="UP000192578">
    <property type="component" value="Unassembled WGS sequence"/>
</dbReference>
<dbReference type="OrthoDB" id="10534718at2759"/>
<protein>
    <recommendedName>
        <fullName evidence="5">Attacin C-terminal domain-containing protein</fullName>
    </recommendedName>
</protein>
<organism evidence="3 4">
    <name type="scientific">Hypsibius exemplaris</name>
    <name type="common">Freshwater tardigrade</name>
    <dbReference type="NCBI Taxonomy" id="2072580"/>
    <lineage>
        <taxon>Eukaryota</taxon>
        <taxon>Metazoa</taxon>
        <taxon>Ecdysozoa</taxon>
        <taxon>Tardigrada</taxon>
        <taxon>Eutardigrada</taxon>
        <taxon>Parachela</taxon>
        <taxon>Hypsibioidea</taxon>
        <taxon>Hypsibiidae</taxon>
        <taxon>Hypsibius</taxon>
    </lineage>
</organism>
<dbReference type="AlphaFoldDB" id="A0A1W0XFL2"/>
<accession>A0A1W0XFL2</accession>
<proteinExistence type="predicted"/>
<sequence length="209" mass="21748">MAIVFSVFALFGSLFLNVNAASIYQLTGTLERHVRSFNQPMLFSQPQLQNSQQEGQNIRDSINIQKPVVNVNKNIGATSSSSISNAALISRPNAQGQGAPNLKLGQGLAVAISIQGPQGAATNDTFSNTQLFNTEAGDFGQSFANAGNTGPNSHSAQTGTNIHLQGNRNGFGTATSFNQANVNMFNAGRGGNGGRTGSASATGDVMGRR</sequence>
<evidence type="ECO:0000313" key="3">
    <source>
        <dbReference type="EMBL" id="OQV26162.1"/>
    </source>
</evidence>
<name>A0A1W0XFL2_HYPEX</name>
<evidence type="ECO:0000256" key="2">
    <source>
        <dbReference type="SAM" id="SignalP"/>
    </source>
</evidence>
<feature type="chain" id="PRO_5013343114" description="Attacin C-terminal domain-containing protein" evidence="2">
    <location>
        <begin position="21"/>
        <end position="209"/>
    </location>
</feature>
<dbReference type="EMBL" id="MTYJ01000001">
    <property type="protein sequence ID" value="OQV26162.1"/>
    <property type="molecule type" value="Genomic_DNA"/>
</dbReference>
<comment type="caution">
    <text evidence="3">The sequence shown here is derived from an EMBL/GenBank/DDBJ whole genome shotgun (WGS) entry which is preliminary data.</text>
</comment>
<keyword evidence="4" id="KW-1185">Reference proteome</keyword>
<evidence type="ECO:0000313" key="4">
    <source>
        <dbReference type="Proteomes" id="UP000192578"/>
    </source>
</evidence>
<feature type="region of interest" description="Disordered" evidence="1">
    <location>
        <begin position="188"/>
        <end position="209"/>
    </location>
</feature>
<feature type="signal peptide" evidence="2">
    <location>
        <begin position="1"/>
        <end position="20"/>
    </location>
</feature>
<gene>
    <name evidence="3" type="ORF">BV898_00284</name>
</gene>